<reference evidence="1 2" key="1">
    <citation type="journal article" date="2013" name="Genome Announc.">
        <title>Draft Genome Sequence of the Methanotrophic Gammaproteobacterium Methyloglobulus morosus DSM 22980 Strain KoM1.</title>
        <authorList>
            <person name="Poehlein A."/>
            <person name="Deutzmann J.S."/>
            <person name="Daniel R."/>
            <person name="Simeonova D.D."/>
        </authorList>
    </citation>
    <scope>NUCLEOTIDE SEQUENCE [LARGE SCALE GENOMIC DNA]</scope>
    <source>
        <strain evidence="1 2">KoM1</strain>
    </source>
</reference>
<dbReference type="Pfam" id="PF03928">
    <property type="entry name" value="HbpS-like"/>
    <property type="match status" value="1"/>
</dbReference>
<accession>V5C5H2</accession>
<proteinExistence type="predicted"/>
<name>V5C5H2_9GAMM</name>
<keyword evidence="2" id="KW-1185">Reference proteome</keyword>
<dbReference type="STRING" id="1116472.MGMO_79c00070"/>
<dbReference type="OrthoDB" id="263920at2"/>
<dbReference type="AlphaFoldDB" id="V5C5H2"/>
<dbReference type="Gene3D" id="3.30.450.150">
    <property type="entry name" value="Haem-degrading domain"/>
    <property type="match status" value="1"/>
</dbReference>
<dbReference type="InterPro" id="IPR038084">
    <property type="entry name" value="PduO/GlcC-like_sf"/>
</dbReference>
<organism evidence="1 2">
    <name type="scientific">Methyloglobulus morosus KoM1</name>
    <dbReference type="NCBI Taxonomy" id="1116472"/>
    <lineage>
        <taxon>Bacteria</taxon>
        <taxon>Pseudomonadati</taxon>
        <taxon>Pseudomonadota</taxon>
        <taxon>Gammaproteobacteria</taxon>
        <taxon>Methylococcales</taxon>
        <taxon>Methylococcaceae</taxon>
        <taxon>Methyloglobulus</taxon>
    </lineage>
</organism>
<dbReference type="InterPro" id="IPR005624">
    <property type="entry name" value="PduO/GlcC-like"/>
</dbReference>
<dbReference type="eggNOG" id="COG3193">
    <property type="taxonomic scope" value="Bacteria"/>
</dbReference>
<sequence length="291" mass="29648">MPDWAVKSRSGSGISAVSREKGENVVKKTLINLAFTSTLAFVASSALADQNNSAASSCKNLPSHSALKGALIAARNASNGGFDLDMWGTIVDRDGIVCAVAFTGNGRGDQWPGSRVISAQKANTANAFSLLHLALSTANLYTAVQPGGSLFGLQESNPVDTEAAYKGPSSNYGQHNDPLVGKKIGGVNVFGGGLALYDSAGNIVGGIGVSGDSSCADHNIAWRTRSGLGLDFVPAGVAALFSGDTAHPDNIVYDITSQAGQMPGISQQGWGHPACNADVAGIASTLPATQK</sequence>
<dbReference type="EMBL" id="AYLO01000076">
    <property type="protein sequence ID" value="ESS71978.1"/>
    <property type="molecule type" value="Genomic_DNA"/>
</dbReference>
<evidence type="ECO:0008006" key="3">
    <source>
        <dbReference type="Google" id="ProtNLM"/>
    </source>
</evidence>
<evidence type="ECO:0000313" key="2">
    <source>
        <dbReference type="Proteomes" id="UP000017842"/>
    </source>
</evidence>
<comment type="caution">
    <text evidence="1">The sequence shown here is derived from an EMBL/GenBank/DDBJ whole genome shotgun (WGS) entry which is preliminary data.</text>
</comment>
<dbReference type="PATRIC" id="fig|1116472.3.peg.2245"/>
<dbReference type="SUPFAM" id="SSF143744">
    <property type="entry name" value="GlcG-like"/>
    <property type="match status" value="1"/>
</dbReference>
<dbReference type="Proteomes" id="UP000017842">
    <property type="component" value="Unassembled WGS sequence"/>
</dbReference>
<gene>
    <name evidence="1" type="ORF">MGMO_79c00070</name>
</gene>
<protein>
    <recommendedName>
        <fullName evidence="3">Heme-binding protein</fullName>
    </recommendedName>
</protein>
<evidence type="ECO:0000313" key="1">
    <source>
        <dbReference type="EMBL" id="ESS71978.1"/>
    </source>
</evidence>